<evidence type="ECO:0000313" key="3">
    <source>
        <dbReference type="Proteomes" id="UP000824755"/>
    </source>
</evidence>
<dbReference type="Proteomes" id="UP000824755">
    <property type="component" value="Chromosome"/>
</dbReference>
<evidence type="ECO:0000259" key="1">
    <source>
        <dbReference type="Pfam" id="PF11726"/>
    </source>
</evidence>
<feature type="domain" description="YagK/YfjJ C-terminal" evidence="1">
    <location>
        <begin position="168"/>
        <end position="264"/>
    </location>
</feature>
<gene>
    <name evidence="2" type="ORF">H8L67_09920</name>
</gene>
<dbReference type="Pfam" id="PF11726">
    <property type="entry name" value="YagK_YfjJ_C"/>
    <property type="match status" value="1"/>
</dbReference>
<keyword evidence="3" id="KW-1185">Reference proteome</keyword>
<dbReference type="EMBL" id="CP080544">
    <property type="protein sequence ID" value="QYR52872.1"/>
    <property type="molecule type" value="Genomic_DNA"/>
</dbReference>
<reference evidence="2 3" key="1">
    <citation type="submission" date="2021-08" db="EMBL/GenBank/DDBJ databases">
        <title>Lysobacter sp. strain CJ11 Genome sequencing and assembly.</title>
        <authorList>
            <person name="Kim I."/>
        </authorList>
    </citation>
    <scope>NUCLEOTIDE SEQUENCE [LARGE SCALE GENOMIC DNA]</scope>
    <source>
        <strain evidence="2 3">CJ11</strain>
    </source>
</reference>
<accession>A0ABX8WMK5</accession>
<proteinExistence type="predicted"/>
<protein>
    <submittedName>
        <fullName evidence="2">Inovirus Gp2 family protein</fullName>
    </submittedName>
</protein>
<organism evidence="2 3">
    <name type="scientific">Lysobacter soyae</name>
    <dbReference type="NCBI Taxonomy" id="2764185"/>
    <lineage>
        <taxon>Bacteria</taxon>
        <taxon>Pseudomonadati</taxon>
        <taxon>Pseudomonadota</taxon>
        <taxon>Gammaproteobacteria</taxon>
        <taxon>Lysobacterales</taxon>
        <taxon>Lysobacteraceae</taxon>
        <taxon>Lysobacter</taxon>
    </lineage>
</organism>
<name>A0ABX8WMK5_9GAMM</name>
<dbReference type="RefSeq" id="WP_220379692.1">
    <property type="nucleotide sequence ID" value="NZ_CP080544.1"/>
</dbReference>
<sequence length="354" mass="40660">MNKNKKRLLKIWRLHTRVPLDHGWIISKEMNCPRILLESDHLIDSLAKARGGYQFSVVETTRGPRVRSTPLLKNLVVAINSLNASEVRACFPHHSFSKYFELWESAVSTVPVRRPAEIRVQDVEAMNAWIMEVRARAKNEGYTAAVRNERRAAHKNYVGLRKYVDRLFERHARLLVIRLDLGYVADPFPPASTGSLPVVQANVDFKRFLAQLVAQYPAMVGYAWKKEWGVLKGPHMHLLLFFNGHVVREDYTIGHALGDLWKRVASFGASYWLSNADKLTLETKGKLGIGMIDYRDSELREGLKDVCMYLTKMDLYVRMKIPGLRRVFGKGQIRGRSSKRGRPRLLLPIIQEEI</sequence>
<dbReference type="InterPro" id="IPR057271">
    <property type="entry name" value="YagK_YfjJ_C"/>
</dbReference>
<evidence type="ECO:0000313" key="2">
    <source>
        <dbReference type="EMBL" id="QYR52872.1"/>
    </source>
</evidence>